<dbReference type="PANTHER" id="PTHR22948">
    <property type="entry name" value="TUDOR DOMAIN CONTAINING PROTEIN"/>
    <property type="match status" value="1"/>
</dbReference>
<sequence length="460" mass="53899">MSHKTNGTLFKDASFDKFRASTPVDFDDETVFSGFLNEKDFEAIDNDEEQNFKNFSDSVLLEEKNLNIFKDTNLDLSAIEKNDGENASIEDLTENMKDVALSDVSSDFDVVDNIAESHDEDDHLKPKENIPTIEDTIAQMLIDDPIILSMKYGKKINIDPEAKVQKLSLKQDNGSFTILITEIHSPSHFWCQIAYSKKVQNMKYSADVFNKNLNQKYKSLKNHDLCFSKENLKEKVGIIVAGYIPAFKNWYRVKVTNYNEETDIVRIFCIDYGTKGYVRRSYLKYLFDEFMEYPEYCFRGRLFGVKPIENMRYYKPTLVEKFIIEVSSKSFVAKIERHDQIKNIYELSLIRTCDSIDMKLLVLYDEIAMEIDASEYDEKICLGPVCYVLPTFDMIETGNYPRYVELYEYEAKEIDYHLAIDMNFFHAVTFSESKKREDIEITLKSDEFRKIHKYFYNEDN</sequence>
<organism evidence="2 3">
    <name type="scientific">Polypedilum vanderplanki</name>
    <name type="common">Sleeping chironomid midge</name>
    <dbReference type="NCBI Taxonomy" id="319348"/>
    <lineage>
        <taxon>Eukaryota</taxon>
        <taxon>Metazoa</taxon>
        <taxon>Ecdysozoa</taxon>
        <taxon>Arthropoda</taxon>
        <taxon>Hexapoda</taxon>
        <taxon>Insecta</taxon>
        <taxon>Pterygota</taxon>
        <taxon>Neoptera</taxon>
        <taxon>Endopterygota</taxon>
        <taxon>Diptera</taxon>
        <taxon>Nematocera</taxon>
        <taxon>Chironomoidea</taxon>
        <taxon>Chironomidae</taxon>
        <taxon>Chironominae</taxon>
        <taxon>Polypedilum</taxon>
        <taxon>Polypedilum</taxon>
    </lineage>
</organism>
<gene>
    <name evidence="2" type="ORF">PVAND_004825</name>
</gene>
<dbReference type="PROSITE" id="PS50304">
    <property type="entry name" value="TUDOR"/>
    <property type="match status" value="1"/>
</dbReference>
<evidence type="ECO:0000313" key="2">
    <source>
        <dbReference type="EMBL" id="KAG5674880.1"/>
    </source>
</evidence>
<dbReference type="Gene3D" id="2.30.30.140">
    <property type="match status" value="1"/>
</dbReference>
<dbReference type="SUPFAM" id="SSF63748">
    <property type="entry name" value="Tudor/PWWP/MBT"/>
    <property type="match status" value="1"/>
</dbReference>
<comment type="caution">
    <text evidence="2">The sequence shown here is derived from an EMBL/GenBank/DDBJ whole genome shotgun (WGS) entry which is preliminary data.</text>
</comment>
<dbReference type="Gene3D" id="2.40.50.90">
    <property type="match status" value="1"/>
</dbReference>
<dbReference type="PANTHER" id="PTHR22948:SF29">
    <property type="entry name" value="FI02030P-RELATED"/>
    <property type="match status" value="1"/>
</dbReference>
<name>A0A9J6BYW9_POLVA</name>
<dbReference type="Proteomes" id="UP001107558">
    <property type="component" value="Chromosome 2"/>
</dbReference>
<feature type="domain" description="Tudor" evidence="1">
    <location>
        <begin position="233"/>
        <end position="293"/>
    </location>
</feature>
<dbReference type="InterPro" id="IPR002999">
    <property type="entry name" value="Tudor"/>
</dbReference>
<evidence type="ECO:0000259" key="1">
    <source>
        <dbReference type="PROSITE" id="PS50304"/>
    </source>
</evidence>
<dbReference type="SMART" id="SM00333">
    <property type="entry name" value="TUDOR"/>
    <property type="match status" value="1"/>
</dbReference>
<keyword evidence="3" id="KW-1185">Reference proteome</keyword>
<proteinExistence type="predicted"/>
<protein>
    <recommendedName>
        <fullName evidence="1">Tudor domain-containing protein</fullName>
    </recommendedName>
</protein>
<dbReference type="EMBL" id="JADBJN010000002">
    <property type="protein sequence ID" value="KAG5674880.1"/>
    <property type="molecule type" value="Genomic_DNA"/>
</dbReference>
<dbReference type="AlphaFoldDB" id="A0A9J6BYW9"/>
<reference evidence="2" key="1">
    <citation type="submission" date="2021-03" db="EMBL/GenBank/DDBJ databases">
        <title>Chromosome level genome of the anhydrobiotic midge Polypedilum vanderplanki.</title>
        <authorList>
            <person name="Yoshida Y."/>
            <person name="Kikawada T."/>
            <person name="Gusev O."/>
        </authorList>
    </citation>
    <scope>NUCLEOTIDE SEQUENCE</scope>
    <source>
        <strain evidence="2">NIAS01</strain>
        <tissue evidence="2">Whole body or cell culture</tissue>
    </source>
</reference>
<dbReference type="Pfam" id="PF00567">
    <property type="entry name" value="TUDOR"/>
    <property type="match status" value="1"/>
</dbReference>
<dbReference type="OrthoDB" id="10034606at2759"/>
<accession>A0A9J6BYW9</accession>
<dbReference type="InterPro" id="IPR050621">
    <property type="entry name" value="Tudor_domain_containing"/>
</dbReference>
<evidence type="ECO:0000313" key="3">
    <source>
        <dbReference type="Proteomes" id="UP001107558"/>
    </source>
</evidence>
<dbReference type="InterPro" id="IPR035437">
    <property type="entry name" value="SNase_OB-fold_sf"/>
</dbReference>
<dbReference type="GO" id="GO:0005737">
    <property type="term" value="C:cytoplasm"/>
    <property type="evidence" value="ECO:0007669"/>
    <property type="project" value="UniProtKB-ARBA"/>
</dbReference>